<reference evidence="3 4" key="1">
    <citation type="journal article" date="2019" name="Int. J. Syst. Evol. Microbiol.">
        <title>The Global Catalogue of Microorganisms (GCM) 10K type strain sequencing project: providing services to taxonomists for standard genome sequencing and annotation.</title>
        <authorList>
            <consortium name="The Broad Institute Genomics Platform"/>
            <consortium name="The Broad Institute Genome Sequencing Center for Infectious Disease"/>
            <person name="Wu L."/>
            <person name="Ma J."/>
        </authorList>
    </citation>
    <scope>NUCLEOTIDE SEQUENCE [LARGE SCALE GENOMIC DNA]</scope>
    <source>
        <strain evidence="3 4">JCM 15313</strain>
    </source>
</reference>
<feature type="region of interest" description="Disordered" evidence="1">
    <location>
        <begin position="61"/>
        <end position="125"/>
    </location>
</feature>
<dbReference type="Gene3D" id="2.170.16.10">
    <property type="entry name" value="Hedgehog/Intein (Hint) domain"/>
    <property type="match status" value="1"/>
</dbReference>
<dbReference type="InterPro" id="IPR006141">
    <property type="entry name" value="Intein_N"/>
</dbReference>
<evidence type="ECO:0000256" key="1">
    <source>
        <dbReference type="SAM" id="MobiDB-lite"/>
    </source>
</evidence>
<dbReference type="PROSITE" id="PS50818">
    <property type="entry name" value="INTEIN_C_TER"/>
    <property type="match status" value="1"/>
</dbReference>
<dbReference type="SUPFAM" id="SSF51294">
    <property type="entry name" value="Hedgehog/intein (Hint) domain"/>
    <property type="match status" value="1"/>
</dbReference>
<dbReference type="InterPro" id="IPR003587">
    <property type="entry name" value="Hint_dom_N"/>
</dbReference>
<dbReference type="CDD" id="cd00081">
    <property type="entry name" value="Hint"/>
    <property type="match status" value="1"/>
</dbReference>
<evidence type="ECO:0000313" key="3">
    <source>
        <dbReference type="EMBL" id="GAA2003255.1"/>
    </source>
</evidence>
<accession>A0ABN2TAB4</accession>
<dbReference type="InterPro" id="IPR030934">
    <property type="entry name" value="Intein_C"/>
</dbReference>
<feature type="compositionally biased region" description="Acidic residues" evidence="1">
    <location>
        <begin position="114"/>
        <end position="124"/>
    </location>
</feature>
<dbReference type="EMBL" id="BAAAPC010000013">
    <property type="protein sequence ID" value="GAA2003255.1"/>
    <property type="molecule type" value="Genomic_DNA"/>
</dbReference>
<dbReference type="InterPro" id="IPR036844">
    <property type="entry name" value="Hint_dom_sf"/>
</dbReference>
<evidence type="ECO:0000259" key="2">
    <source>
        <dbReference type="SMART" id="SM00306"/>
    </source>
</evidence>
<gene>
    <name evidence="3" type="ORF">GCM10009799_32990</name>
</gene>
<dbReference type="NCBIfam" id="TIGR01443">
    <property type="entry name" value="intein_Cterm"/>
    <property type="match status" value="1"/>
</dbReference>
<feature type="compositionally biased region" description="Low complexity" evidence="1">
    <location>
        <begin position="71"/>
        <end position="84"/>
    </location>
</feature>
<protein>
    <recommendedName>
        <fullName evidence="2">Hint domain-containing protein</fullName>
    </recommendedName>
</protein>
<proteinExistence type="predicted"/>
<feature type="region of interest" description="Disordered" evidence="1">
    <location>
        <begin position="403"/>
        <end position="436"/>
    </location>
</feature>
<name>A0ABN2TAB4_9ACTN</name>
<dbReference type="Proteomes" id="UP001501585">
    <property type="component" value="Unassembled WGS sequence"/>
</dbReference>
<keyword evidence="4" id="KW-1185">Reference proteome</keyword>
<feature type="compositionally biased region" description="Low complexity" evidence="1">
    <location>
        <begin position="104"/>
        <end position="113"/>
    </location>
</feature>
<sequence length="497" mass="52895">MRWVWRAETGAFKVEYAALVILVATVATAVLAFGLPTQTRAFYESALCRIGKSEYCEELDLAGDGGRSDSHSPGGSSDPGEGSPPEAPTPDGSKASEGPPNDPSDGSESSDSADAGDESADDQTEPAGYTIANLNELSDAESELNDAKEELTGAQGDTDDLYDQLLEILADIVGFTDAKACVTEGDIAACLWTIIGFTPWGKGAKLARKLPKILDAWRTWRRTRRGIQKAKDKVTDARQAVRKAGRVCKRNSFVSGTPVLLGDGKYLPIEKVRVGERVLATNAETGDSSAAWVTETISTTGVKEVVEVSVLGPDGGEAISVTEGHLFLSDGRWTTASDLRPGSMLRHHSGATVSVLAIGKYVTHASVHDLTVEGVHTYYVGEGGASVLVHNSDACPNIDVLKQNSQKPAKGPGKTQAGRAYQKHRDRGELDDVPNSQLKDAGQNLMEEILNNPDTQVLDVTSGNAKGGVRFVMPRSGKRDIGVTFDAQGNLLYFGLY</sequence>
<dbReference type="SMART" id="SM00306">
    <property type="entry name" value="HintN"/>
    <property type="match status" value="1"/>
</dbReference>
<dbReference type="Pfam" id="PF07591">
    <property type="entry name" value="PT-HINT"/>
    <property type="match status" value="1"/>
</dbReference>
<dbReference type="PROSITE" id="PS50817">
    <property type="entry name" value="INTEIN_N_TER"/>
    <property type="match status" value="1"/>
</dbReference>
<organism evidence="3 4">
    <name type="scientific">Nocardiopsis rhodophaea</name>
    <dbReference type="NCBI Taxonomy" id="280238"/>
    <lineage>
        <taxon>Bacteria</taxon>
        <taxon>Bacillati</taxon>
        <taxon>Actinomycetota</taxon>
        <taxon>Actinomycetes</taxon>
        <taxon>Streptosporangiales</taxon>
        <taxon>Nocardiopsidaceae</taxon>
        <taxon>Nocardiopsis</taxon>
    </lineage>
</organism>
<feature type="domain" description="Hint" evidence="2">
    <location>
        <begin position="250"/>
        <end position="349"/>
    </location>
</feature>
<evidence type="ECO:0000313" key="4">
    <source>
        <dbReference type="Proteomes" id="UP001501585"/>
    </source>
</evidence>
<comment type="caution">
    <text evidence="3">The sequence shown here is derived from an EMBL/GenBank/DDBJ whole genome shotgun (WGS) entry which is preliminary data.</text>
</comment>